<evidence type="ECO:0000313" key="9">
    <source>
        <dbReference type="Proteomes" id="UP000285301"/>
    </source>
</evidence>
<organism evidence="8 9">
    <name type="scientific">Dinothrombium tinctorium</name>
    <dbReference type="NCBI Taxonomy" id="1965070"/>
    <lineage>
        <taxon>Eukaryota</taxon>
        <taxon>Metazoa</taxon>
        <taxon>Ecdysozoa</taxon>
        <taxon>Arthropoda</taxon>
        <taxon>Chelicerata</taxon>
        <taxon>Arachnida</taxon>
        <taxon>Acari</taxon>
        <taxon>Acariformes</taxon>
        <taxon>Trombidiformes</taxon>
        <taxon>Prostigmata</taxon>
        <taxon>Anystina</taxon>
        <taxon>Parasitengona</taxon>
        <taxon>Trombidioidea</taxon>
        <taxon>Trombidiidae</taxon>
        <taxon>Dinothrombium</taxon>
    </lineage>
</organism>
<evidence type="ECO:0000313" key="8">
    <source>
        <dbReference type="EMBL" id="RWS08995.1"/>
    </source>
</evidence>
<dbReference type="PROSITE" id="PS51776">
    <property type="entry name" value="RH1"/>
    <property type="match status" value="1"/>
</dbReference>
<comment type="caution">
    <text evidence="8">The sequence shown here is derived from an EMBL/GenBank/DDBJ whole genome shotgun (WGS) entry which is preliminary data.</text>
</comment>
<reference evidence="8 9" key="1">
    <citation type="journal article" date="2018" name="Gigascience">
        <title>Genomes of trombidid mites reveal novel predicted allergens and laterally-transferred genes associated with secondary metabolism.</title>
        <authorList>
            <person name="Dong X."/>
            <person name="Chaisiri K."/>
            <person name="Xia D."/>
            <person name="Armstrong S.D."/>
            <person name="Fang Y."/>
            <person name="Donnelly M.J."/>
            <person name="Kadowaki T."/>
            <person name="McGarry J.W."/>
            <person name="Darby A.C."/>
            <person name="Makepeace B.L."/>
        </authorList>
    </citation>
    <scope>NUCLEOTIDE SEQUENCE [LARGE SCALE GENOMIC DNA]</scope>
    <source>
        <strain evidence="8">UoL-WK</strain>
    </source>
</reference>
<evidence type="ECO:0000256" key="3">
    <source>
        <dbReference type="ARBA" id="ARBA00023054"/>
    </source>
</evidence>
<evidence type="ECO:0000259" key="7">
    <source>
        <dbReference type="PROSITE" id="PS51777"/>
    </source>
</evidence>
<dbReference type="Pfam" id="PF11461">
    <property type="entry name" value="RILP"/>
    <property type="match status" value="1"/>
</dbReference>
<feature type="domain" description="RH2" evidence="7">
    <location>
        <begin position="256"/>
        <end position="338"/>
    </location>
</feature>
<dbReference type="InterPro" id="IPR021563">
    <property type="entry name" value="RILP_dimer"/>
</dbReference>
<feature type="domain" description="RH1" evidence="6">
    <location>
        <begin position="2"/>
        <end position="90"/>
    </location>
</feature>
<dbReference type="InterPro" id="IPR051241">
    <property type="entry name" value="DZIP_RILPL"/>
</dbReference>
<keyword evidence="1" id="KW-0813">Transport</keyword>
<accession>A0A443R141</accession>
<dbReference type="PROSITE" id="PS51777">
    <property type="entry name" value="RH2"/>
    <property type="match status" value="1"/>
</dbReference>
<feature type="coiled-coil region" evidence="4">
    <location>
        <begin position="151"/>
        <end position="291"/>
    </location>
</feature>
<dbReference type="GO" id="GO:0015031">
    <property type="term" value="P:protein transport"/>
    <property type="evidence" value="ECO:0007669"/>
    <property type="project" value="UniProtKB-KW"/>
</dbReference>
<dbReference type="GO" id="GO:0031267">
    <property type="term" value="F:small GTPase binding"/>
    <property type="evidence" value="ECO:0007669"/>
    <property type="project" value="TreeGrafter"/>
</dbReference>
<evidence type="ECO:0000256" key="1">
    <source>
        <dbReference type="ARBA" id="ARBA00022448"/>
    </source>
</evidence>
<proteinExistence type="predicted"/>
<dbReference type="GO" id="GO:0036064">
    <property type="term" value="C:ciliary basal body"/>
    <property type="evidence" value="ECO:0007669"/>
    <property type="project" value="TreeGrafter"/>
</dbReference>
<keyword evidence="3 4" id="KW-0175">Coiled coil</keyword>
<sequence length="338" mass="38897">MDADGEQCIHSDHLSVEDVYDYASIIGKEFEVIIDVWGSEVVSKLMPKVITVLETLEYVCLQKQAKDCEVNTLLSKIRELEKEKHAKAEHRVKFETEVEQAEEVWRSENLALNEMVKKLKDDNLRLQSALSSDSSFSDSTLETPQEDDEQTLALKERLKRYKSQIEQLINERDCKALENDKIREQLQKSSHQVRDLKRQLRQMEVQNRIALEEKSDLQAHIEDQNRQIAALKEKLGVTIKENIDLSSASSESDKEAPRFSLTELRSILFERNALKSRVRELEDELASYKNLGKKSSPVVSATSSPKNKPSEDLPVHGPINREPDEKLFPDRKRNSILK</sequence>
<dbReference type="InterPro" id="IPR034743">
    <property type="entry name" value="RH1"/>
</dbReference>
<evidence type="ECO:0000259" key="6">
    <source>
        <dbReference type="PROSITE" id="PS51776"/>
    </source>
</evidence>
<evidence type="ECO:0000256" key="5">
    <source>
        <dbReference type="SAM" id="MobiDB-lite"/>
    </source>
</evidence>
<feature type="compositionally biased region" description="Basic and acidic residues" evidence="5">
    <location>
        <begin position="308"/>
        <end position="338"/>
    </location>
</feature>
<dbReference type="GO" id="GO:0051959">
    <property type="term" value="F:dynein light intermediate chain binding"/>
    <property type="evidence" value="ECO:0007669"/>
    <property type="project" value="TreeGrafter"/>
</dbReference>
<dbReference type="AlphaFoldDB" id="A0A443R141"/>
<dbReference type="PANTHER" id="PTHR21502:SF4">
    <property type="entry name" value="RILP-LIKE PROTEIN HOMOLOG"/>
    <property type="match status" value="1"/>
</dbReference>
<keyword evidence="9" id="KW-1185">Reference proteome</keyword>
<feature type="compositionally biased region" description="Polar residues" evidence="5">
    <location>
        <begin position="297"/>
        <end position="307"/>
    </location>
</feature>
<protein>
    <submittedName>
        <fullName evidence="8">RILP-like protein</fullName>
    </submittedName>
</protein>
<feature type="region of interest" description="Disordered" evidence="5">
    <location>
        <begin position="292"/>
        <end position="338"/>
    </location>
</feature>
<gene>
    <name evidence="8" type="ORF">B4U79_09776</name>
</gene>
<dbReference type="Gene3D" id="6.10.230.10">
    <property type="match status" value="1"/>
</dbReference>
<dbReference type="PANTHER" id="PTHR21502">
    <property type="entry name" value="ZINC FINGER PROTEIN DZIP1"/>
    <property type="match status" value="1"/>
</dbReference>
<dbReference type="GO" id="GO:0060271">
    <property type="term" value="P:cilium assembly"/>
    <property type="evidence" value="ECO:0007669"/>
    <property type="project" value="TreeGrafter"/>
</dbReference>
<dbReference type="GO" id="GO:0005737">
    <property type="term" value="C:cytoplasm"/>
    <property type="evidence" value="ECO:0007669"/>
    <property type="project" value="TreeGrafter"/>
</dbReference>
<dbReference type="STRING" id="1965070.A0A443R141"/>
<dbReference type="Proteomes" id="UP000285301">
    <property type="component" value="Unassembled WGS sequence"/>
</dbReference>
<dbReference type="SUPFAM" id="SSF161256">
    <property type="entry name" value="RILP dimerisation region"/>
    <property type="match status" value="1"/>
</dbReference>
<name>A0A443R141_9ACAR</name>
<evidence type="ECO:0000256" key="2">
    <source>
        <dbReference type="ARBA" id="ARBA00022927"/>
    </source>
</evidence>
<dbReference type="EMBL" id="NCKU01002698">
    <property type="protein sequence ID" value="RWS08995.1"/>
    <property type="molecule type" value="Genomic_DNA"/>
</dbReference>
<dbReference type="Gene3D" id="1.20.58.1770">
    <property type="match status" value="1"/>
</dbReference>
<dbReference type="OrthoDB" id="10069524at2759"/>
<dbReference type="InterPro" id="IPR034744">
    <property type="entry name" value="RH2"/>
</dbReference>
<dbReference type="CDD" id="cd14445">
    <property type="entry name" value="RILP-like"/>
    <property type="match status" value="1"/>
</dbReference>
<evidence type="ECO:0000256" key="4">
    <source>
        <dbReference type="SAM" id="Coils"/>
    </source>
</evidence>
<keyword evidence="2" id="KW-0653">Protein transport</keyword>
<dbReference type="Pfam" id="PF09744">
    <property type="entry name" value="RH1"/>
    <property type="match status" value="1"/>
</dbReference>
<dbReference type="GO" id="GO:0046983">
    <property type="term" value="F:protein dimerization activity"/>
    <property type="evidence" value="ECO:0007669"/>
    <property type="project" value="InterPro"/>
</dbReference>